<dbReference type="InterPro" id="IPR051829">
    <property type="entry name" value="Multiheme_Cytochr_ET"/>
</dbReference>
<evidence type="ECO:0000256" key="1">
    <source>
        <dbReference type="ARBA" id="ARBA00022729"/>
    </source>
</evidence>
<dbReference type="Gene3D" id="1.10.1130.10">
    <property type="entry name" value="Flavocytochrome C3, Chain A"/>
    <property type="match status" value="1"/>
</dbReference>
<evidence type="ECO:0000313" key="6">
    <source>
        <dbReference type="Proteomes" id="UP000515312"/>
    </source>
</evidence>
<dbReference type="RefSeq" id="WP_186744016.1">
    <property type="nucleotide sequence ID" value="NZ_CP060394.1"/>
</dbReference>
<dbReference type="Pfam" id="PF09699">
    <property type="entry name" value="Paired_CXXCH_1"/>
    <property type="match status" value="1"/>
</dbReference>
<feature type="domain" description="Cytochrome c-552/4" evidence="4">
    <location>
        <begin position="102"/>
        <end position="146"/>
    </location>
</feature>
<feature type="domain" description="Doubled CXXCH motif" evidence="3">
    <location>
        <begin position="240"/>
        <end position="272"/>
    </location>
</feature>
<gene>
    <name evidence="5" type="ORF">H7849_02950</name>
</gene>
<dbReference type="SUPFAM" id="SSF48452">
    <property type="entry name" value="TPR-like"/>
    <property type="match status" value="1"/>
</dbReference>
<evidence type="ECO:0000259" key="3">
    <source>
        <dbReference type="Pfam" id="PF09699"/>
    </source>
</evidence>
<accession>A0A7G8BK90</accession>
<dbReference type="Pfam" id="PF14559">
    <property type="entry name" value="TPR_19"/>
    <property type="match status" value="1"/>
</dbReference>
<proteinExistence type="predicted"/>
<dbReference type="InterPro" id="IPR023155">
    <property type="entry name" value="Cyt_c-552/4"/>
</dbReference>
<name>A0A7G8BK90_9BACT</name>
<dbReference type="PROSITE" id="PS50005">
    <property type="entry name" value="TPR"/>
    <property type="match status" value="1"/>
</dbReference>
<dbReference type="SMART" id="SM00028">
    <property type="entry name" value="TPR"/>
    <property type="match status" value="3"/>
</dbReference>
<dbReference type="Gene3D" id="1.25.40.10">
    <property type="entry name" value="Tetratricopeptide repeat domain"/>
    <property type="match status" value="1"/>
</dbReference>
<reference evidence="5 6" key="1">
    <citation type="submission" date="2020-08" db="EMBL/GenBank/DDBJ databases">
        <title>Edaphobacter telluris sp. nov. and Acidobacterium dinghuensis sp. nov., two acidobacteria isolated from forest soil.</title>
        <authorList>
            <person name="Fu J."/>
            <person name="Qiu L."/>
        </authorList>
    </citation>
    <scope>NUCLEOTIDE SEQUENCE [LARGE SCALE GENOMIC DNA]</scope>
    <source>
        <strain evidence="5">4Y35</strain>
    </source>
</reference>
<dbReference type="InterPro" id="IPR019734">
    <property type="entry name" value="TPR_rpt"/>
</dbReference>
<dbReference type="InterPro" id="IPR010177">
    <property type="entry name" value="Paired_CXXCH_1"/>
</dbReference>
<dbReference type="AlphaFoldDB" id="A0A7G8BK90"/>
<keyword evidence="2" id="KW-0802">TPR repeat</keyword>
<dbReference type="Pfam" id="PF13435">
    <property type="entry name" value="Cytochrome_C554"/>
    <property type="match status" value="1"/>
</dbReference>
<dbReference type="SUPFAM" id="SSF48695">
    <property type="entry name" value="Multiheme cytochromes"/>
    <property type="match status" value="1"/>
</dbReference>
<evidence type="ECO:0000313" key="5">
    <source>
        <dbReference type="EMBL" id="QNI32960.1"/>
    </source>
</evidence>
<dbReference type="InterPro" id="IPR011990">
    <property type="entry name" value="TPR-like_helical_dom_sf"/>
</dbReference>
<evidence type="ECO:0000259" key="4">
    <source>
        <dbReference type="Pfam" id="PF13435"/>
    </source>
</evidence>
<dbReference type="InterPro" id="IPR036280">
    <property type="entry name" value="Multihaem_cyt_sf"/>
</dbReference>
<evidence type="ECO:0000256" key="2">
    <source>
        <dbReference type="PROSITE-ProRule" id="PRU00339"/>
    </source>
</evidence>
<dbReference type="KEGG" id="adin:H7849_02950"/>
<feature type="repeat" description="TPR" evidence="2">
    <location>
        <begin position="375"/>
        <end position="408"/>
    </location>
</feature>
<sequence>MANASGEALDKFEPGTLDHKSSGTTYRLFFRDKQAILSFQSDREPQVSGERQLDYFLGSGHLGITYLYSIHGYLFESPVAYYSASHSYDMKPGLESITEMPPALHMQASCMRCHMSAVQQSDPGTINHYNGLPFLHAGITCEACHGDTQRHLATGGKAAVINPAKLDADRRDSICISCHLEGDVSVERPGRSAIDYKPGESISDYLSFYVYEGKDATRRGVSEVEQLSMSKCKRTSGDKMSCTSCHDPHYTPASQQRAAFYRSKCLACHTDATFAASHHPENPDCTSCHMPRSGAENIPHVAWTDHRIRKITDNAAEAIKDLGEGDTLTPIFSPHATRRDLALAYYKGLLEGNLALQPKVFQALDELRPEISTDTEALNALAISSEKHGDHKQATELFEQVLKVDPQNLTALSDLGILRAKSGDLQEAIALLRPAFERNQDVIGLAKNLAQVQCMLGDAVSARMTLEKTLQFSPGLEDVQQMLTQMASCSSVKQ</sequence>
<keyword evidence="6" id="KW-1185">Reference proteome</keyword>
<dbReference type="PANTHER" id="PTHR35038">
    <property type="entry name" value="DISSIMILATORY SULFITE REDUCTASE SIRA"/>
    <property type="match status" value="1"/>
</dbReference>
<dbReference type="Proteomes" id="UP000515312">
    <property type="component" value="Chromosome"/>
</dbReference>
<keyword evidence="1" id="KW-0732">Signal</keyword>
<protein>
    <submittedName>
        <fullName evidence="5">Tetratricopeptide repeat protein</fullName>
    </submittedName>
</protein>
<dbReference type="EMBL" id="CP060394">
    <property type="protein sequence ID" value="QNI32960.1"/>
    <property type="molecule type" value="Genomic_DNA"/>
</dbReference>
<dbReference type="PANTHER" id="PTHR35038:SF8">
    <property type="entry name" value="C-TYPE POLYHEME CYTOCHROME OMCC"/>
    <property type="match status" value="1"/>
</dbReference>
<organism evidence="5 6">
    <name type="scientific">Alloacidobacterium dinghuense</name>
    <dbReference type="NCBI Taxonomy" id="2763107"/>
    <lineage>
        <taxon>Bacteria</taxon>
        <taxon>Pseudomonadati</taxon>
        <taxon>Acidobacteriota</taxon>
        <taxon>Terriglobia</taxon>
        <taxon>Terriglobales</taxon>
        <taxon>Acidobacteriaceae</taxon>
        <taxon>Alloacidobacterium</taxon>
    </lineage>
</organism>